<reference evidence="6" key="1">
    <citation type="submission" date="2022-06" db="EMBL/GenBank/DDBJ databases">
        <title>Isolation of gut microbiota from human fecal samples.</title>
        <authorList>
            <person name="Pamer E.G."/>
            <person name="Barat B."/>
            <person name="Waligurski E."/>
            <person name="Medina S."/>
            <person name="Paddock L."/>
            <person name="Mostad J."/>
        </authorList>
    </citation>
    <scope>NUCLEOTIDE SEQUENCE</scope>
    <source>
        <strain evidence="6">DFI.6.22</strain>
    </source>
</reference>
<keyword evidence="3" id="KW-0238">DNA-binding</keyword>
<evidence type="ECO:0000256" key="4">
    <source>
        <dbReference type="SAM" id="Coils"/>
    </source>
</evidence>
<feature type="coiled-coil region" evidence="4">
    <location>
        <begin position="348"/>
        <end position="375"/>
    </location>
</feature>
<dbReference type="NCBIfam" id="TIGR00180">
    <property type="entry name" value="parB_part"/>
    <property type="match status" value="1"/>
</dbReference>
<dbReference type="Proteomes" id="UP001205035">
    <property type="component" value="Unassembled WGS sequence"/>
</dbReference>
<dbReference type="SUPFAM" id="SSF109709">
    <property type="entry name" value="KorB DNA-binding domain-like"/>
    <property type="match status" value="1"/>
</dbReference>
<evidence type="ECO:0000259" key="5">
    <source>
        <dbReference type="SMART" id="SM00470"/>
    </source>
</evidence>
<dbReference type="PANTHER" id="PTHR33375:SF1">
    <property type="entry name" value="CHROMOSOME-PARTITIONING PROTEIN PARB-RELATED"/>
    <property type="match status" value="1"/>
</dbReference>
<dbReference type="Pfam" id="PF02195">
    <property type="entry name" value="ParB_N"/>
    <property type="match status" value="1"/>
</dbReference>
<dbReference type="InterPro" id="IPR036086">
    <property type="entry name" value="ParB/Sulfiredoxin_sf"/>
</dbReference>
<keyword evidence="2" id="KW-0159">Chromosome partition</keyword>
<dbReference type="CDD" id="cd16393">
    <property type="entry name" value="SPO0J_N"/>
    <property type="match status" value="1"/>
</dbReference>
<dbReference type="GO" id="GO:0003677">
    <property type="term" value="F:DNA binding"/>
    <property type="evidence" value="ECO:0007669"/>
    <property type="project" value="UniProtKB-KW"/>
</dbReference>
<comment type="similarity">
    <text evidence="1">Belongs to the ParB family.</text>
</comment>
<dbReference type="Gene3D" id="3.90.1530.30">
    <property type="match status" value="1"/>
</dbReference>
<evidence type="ECO:0000256" key="1">
    <source>
        <dbReference type="ARBA" id="ARBA00006295"/>
    </source>
</evidence>
<evidence type="ECO:0000313" key="6">
    <source>
        <dbReference type="EMBL" id="MCQ5083851.1"/>
    </source>
</evidence>
<sequence>MENKFVFLDITSIGINPMNPRKTFDPRALGELSDSIKVVGVLQPITVRPKPTEEHGEKYQLVCGERRWRAAAMAGLKEIPAIIRELTDDEAVDVAITENLQRKDVSPLEEADAFKYLLDKGQSIADLCGRFGKSEFYVRGRMKLLAISDDFRKMLDAGEISISQAMEIAKFDADIQGRMYEQHFAQQYYNSWHDLNAKALYQRVVQSYTKILDRYKFDKGECDTCPNCSKNFSLFAGGDGEATCQDDSCLQRKKREYELGIALKLQKQHPEADFYTMHKDCPKKAELEKQGHEVKIWPGWPNRIGAVVTKELRSKVENGTAHLAIWVYSDDPYFGYIETNGAATLSETANSIKELQNKDNRNKELEEEKTVSEVRDTIKKMDIETLSAGELTAYESQLTLFILVRNLNKEQQEKLGTVQHYSMSDEEAWNAVMNVTPEQIAYIHRCNILNQVGDHFRRDFKTDLFFDWVNSRDKSIIPEVELKYREVYLRRKEKIDARIAEIELAEAEKGK</sequence>
<evidence type="ECO:0000256" key="2">
    <source>
        <dbReference type="ARBA" id="ARBA00022829"/>
    </source>
</evidence>
<comment type="caution">
    <text evidence="6">The sequence shown here is derived from an EMBL/GenBank/DDBJ whole genome shotgun (WGS) entry which is preliminary data.</text>
</comment>
<feature type="domain" description="ParB-like N-terminal" evidence="5">
    <location>
        <begin position="6"/>
        <end position="100"/>
    </location>
</feature>
<dbReference type="RefSeq" id="WP_256166544.1">
    <property type="nucleotide sequence ID" value="NZ_JANGBQ010000024.1"/>
</dbReference>
<dbReference type="SUPFAM" id="SSF110849">
    <property type="entry name" value="ParB/Sulfiredoxin"/>
    <property type="match status" value="1"/>
</dbReference>
<dbReference type="PANTHER" id="PTHR33375">
    <property type="entry name" value="CHROMOSOME-PARTITIONING PROTEIN PARB-RELATED"/>
    <property type="match status" value="1"/>
</dbReference>
<dbReference type="FunFam" id="3.90.1530.30:FF:000001">
    <property type="entry name" value="Chromosome partitioning protein ParB"/>
    <property type="match status" value="1"/>
</dbReference>
<dbReference type="InterPro" id="IPR050336">
    <property type="entry name" value="Chromosome_partition/occlusion"/>
</dbReference>
<proteinExistence type="inferred from homology"/>
<dbReference type="InterPro" id="IPR041468">
    <property type="entry name" value="HTH_ParB/Spo0J"/>
</dbReference>
<protein>
    <submittedName>
        <fullName evidence="6">ParB/RepB/Spo0J family partition protein</fullName>
    </submittedName>
</protein>
<dbReference type="GO" id="GO:0005694">
    <property type="term" value="C:chromosome"/>
    <property type="evidence" value="ECO:0007669"/>
    <property type="project" value="TreeGrafter"/>
</dbReference>
<keyword evidence="4" id="KW-0175">Coiled coil</keyword>
<gene>
    <name evidence="6" type="ORF">NE651_13255</name>
</gene>
<dbReference type="SMART" id="SM00470">
    <property type="entry name" value="ParB"/>
    <property type="match status" value="1"/>
</dbReference>
<dbReference type="Pfam" id="PF17762">
    <property type="entry name" value="HTH_ParB"/>
    <property type="match status" value="1"/>
</dbReference>
<dbReference type="EMBL" id="JANGBQ010000024">
    <property type="protein sequence ID" value="MCQ5083851.1"/>
    <property type="molecule type" value="Genomic_DNA"/>
</dbReference>
<evidence type="ECO:0000256" key="3">
    <source>
        <dbReference type="ARBA" id="ARBA00023125"/>
    </source>
</evidence>
<dbReference type="InterPro" id="IPR003115">
    <property type="entry name" value="ParB_N"/>
</dbReference>
<dbReference type="Gene3D" id="1.10.10.2830">
    <property type="match status" value="1"/>
</dbReference>
<dbReference type="GO" id="GO:0007059">
    <property type="term" value="P:chromosome segregation"/>
    <property type="evidence" value="ECO:0007669"/>
    <property type="project" value="UniProtKB-KW"/>
</dbReference>
<evidence type="ECO:0000313" key="7">
    <source>
        <dbReference type="Proteomes" id="UP001205035"/>
    </source>
</evidence>
<accession>A0AAJ1FH02</accession>
<organism evidence="6 7">
    <name type="scientific">Alistipes onderdonkii</name>
    <dbReference type="NCBI Taxonomy" id="328813"/>
    <lineage>
        <taxon>Bacteria</taxon>
        <taxon>Pseudomonadati</taxon>
        <taxon>Bacteroidota</taxon>
        <taxon>Bacteroidia</taxon>
        <taxon>Bacteroidales</taxon>
        <taxon>Rikenellaceae</taxon>
        <taxon>Alistipes</taxon>
    </lineage>
</organism>
<dbReference type="AlphaFoldDB" id="A0AAJ1FH02"/>
<dbReference type="InterPro" id="IPR004437">
    <property type="entry name" value="ParB/RepB/Spo0J"/>
</dbReference>
<name>A0AAJ1FH02_9BACT</name>